<accession>A0AA39Y4C2</accession>
<feature type="region of interest" description="Disordered" evidence="1">
    <location>
        <begin position="58"/>
        <end position="85"/>
    </location>
</feature>
<feature type="region of interest" description="Disordered" evidence="1">
    <location>
        <begin position="254"/>
        <end position="283"/>
    </location>
</feature>
<evidence type="ECO:0000256" key="1">
    <source>
        <dbReference type="SAM" id="MobiDB-lite"/>
    </source>
</evidence>
<dbReference type="AlphaFoldDB" id="A0AA39Y4C2"/>
<dbReference type="EMBL" id="JAULSV010000004">
    <property type="protein sequence ID" value="KAK0645708.1"/>
    <property type="molecule type" value="Genomic_DNA"/>
</dbReference>
<keyword evidence="3" id="KW-1185">Reference proteome</keyword>
<protein>
    <submittedName>
        <fullName evidence="2">Uncharacterized protein</fullName>
    </submittedName>
</protein>
<evidence type="ECO:0000313" key="2">
    <source>
        <dbReference type="EMBL" id="KAK0645708.1"/>
    </source>
</evidence>
<feature type="compositionally biased region" description="Basic and acidic residues" evidence="1">
    <location>
        <begin position="203"/>
        <end position="216"/>
    </location>
</feature>
<comment type="caution">
    <text evidence="2">The sequence shown here is derived from an EMBL/GenBank/DDBJ whole genome shotgun (WGS) entry which is preliminary data.</text>
</comment>
<sequence>MQVWEGSGVGLLVAKTGVLQATDVVSANAQTSKPSEHEATMSANNAFDAFNTHLHHAAPQPREDVRSAPASSTSPASKNDFEGPVPFGPLPTMSSIVWSEEVRGVETVPRDRAASRLWSKGESSGAVFTSAFGYPYEMVLALDSDAGHSQEVAVSLFRETTRGSQLDPAELNLARAGKPQNVSCPSLWTGSTRDSESVVGGDGGRRPDSRDQHPDGVPEAAVFSLSKFETQLGLSSTSDVAAIKKEDVAKYSLSPPNLLASDQERKPRIPPSNRSSPEEPAGGYSYVDIEMEENGVARPLTSRATEADGEGDNLALLEDPSKASVLARRSQLPPSGHLKTEGATASATRTLAIKGSKQVFQGRVRVLAPTIFLHHQDETDTKRWKSFPAKRGPLIQVI</sequence>
<feature type="compositionally biased region" description="Low complexity" evidence="1">
    <location>
        <begin position="67"/>
        <end position="77"/>
    </location>
</feature>
<name>A0AA39Y4C2_9PEZI</name>
<feature type="compositionally biased region" description="Polar residues" evidence="1">
    <location>
        <begin position="182"/>
        <end position="192"/>
    </location>
</feature>
<feature type="region of interest" description="Disordered" evidence="1">
    <location>
        <begin position="182"/>
        <end position="217"/>
    </location>
</feature>
<evidence type="ECO:0000313" key="3">
    <source>
        <dbReference type="Proteomes" id="UP001174936"/>
    </source>
</evidence>
<reference evidence="2" key="1">
    <citation type="submission" date="2023-06" db="EMBL/GenBank/DDBJ databases">
        <title>Genome-scale phylogeny and comparative genomics of the fungal order Sordariales.</title>
        <authorList>
            <consortium name="Lawrence Berkeley National Laboratory"/>
            <person name="Hensen N."/>
            <person name="Bonometti L."/>
            <person name="Westerberg I."/>
            <person name="Brannstrom I.O."/>
            <person name="Guillou S."/>
            <person name="Cros-Aarteil S."/>
            <person name="Calhoun S."/>
            <person name="Haridas S."/>
            <person name="Kuo A."/>
            <person name="Mondo S."/>
            <person name="Pangilinan J."/>
            <person name="Riley R."/>
            <person name="Labutti K."/>
            <person name="Andreopoulos B."/>
            <person name="Lipzen A."/>
            <person name="Chen C."/>
            <person name="Yanf M."/>
            <person name="Daum C."/>
            <person name="Ng V."/>
            <person name="Clum A."/>
            <person name="Steindorff A."/>
            <person name="Ohm R."/>
            <person name="Martin F."/>
            <person name="Silar P."/>
            <person name="Natvig D."/>
            <person name="Lalanne C."/>
            <person name="Gautier V."/>
            <person name="Ament-Velasquez S.L."/>
            <person name="Kruys A."/>
            <person name="Hutchinson M.I."/>
            <person name="Powell A.J."/>
            <person name="Barry K."/>
            <person name="Miller A.N."/>
            <person name="Grigoriev I.V."/>
            <person name="Debuchy R."/>
            <person name="Gladieux P."/>
            <person name="Thoren M.H."/>
            <person name="Johannesson H."/>
        </authorList>
    </citation>
    <scope>NUCLEOTIDE SEQUENCE</scope>
    <source>
        <strain evidence="2">SMH2532-1</strain>
    </source>
</reference>
<proteinExistence type="predicted"/>
<dbReference type="Proteomes" id="UP001174936">
    <property type="component" value="Unassembled WGS sequence"/>
</dbReference>
<organism evidence="2 3">
    <name type="scientific">Cercophora newfieldiana</name>
    <dbReference type="NCBI Taxonomy" id="92897"/>
    <lineage>
        <taxon>Eukaryota</taxon>
        <taxon>Fungi</taxon>
        <taxon>Dikarya</taxon>
        <taxon>Ascomycota</taxon>
        <taxon>Pezizomycotina</taxon>
        <taxon>Sordariomycetes</taxon>
        <taxon>Sordariomycetidae</taxon>
        <taxon>Sordariales</taxon>
        <taxon>Lasiosphaeriaceae</taxon>
        <taxon>Cercophora</taxon>
    </lineage>
</organism>
<gene>
    <name evidence="2" type="ORF">B0T16DRAFT_509536</name>
</gene>